<keyword evidence="3" id="KW-0863">Zinc-finger</keyword>
<evidence type="ECO:0000313" key="8">
    <source>
        <dbReference type="EMBL" id="SVB23958.1"/>
    </source>
</evidence>
<dbReference type="InterPro" id="IPR047126">
    <property type="entry name" value="RNF141-like"/>
</dbReference>
<dbReference type="SUPFAM" id="SSF57850">
    <property type="entry name" value="RING/U-box"/>
    <property type="match status" value="1"/>
</dbReference>
<dbReference type="AlphaFoldDB" id="A0A382CCU7"/>
<evidence type="ECO:0000256" key="5">
    <source>
        <dbReference type="ARBA" id="ARBA00022833"/>
    </source>
</evidence>
<keyword evidence="4" id="KW-0833">Ubl conjugation pathway</keyword>
<dbReference type="GO" id="GO:0008270">
    <property type="term" value="F:zinc ion binding"/>
    <property type="evidence" value="ECO:0007669"/>
    <property type="project" value="UniProtKB-KW"/>
</dbReference>
<evidence type="ECO:0000256" key="6">
    <source>
        <dbReference type="SAM" id="Coils"/>
    </source>
</evidence>
<evidence type="ECO:0000256" key="2">
    <source>
        <dbReference type="ARBA" id="ARBA00022723"/>
    </source>
</evidence>
<dbReference type="Pfam" id="PF12678">
    <property type="entry name" value="zf-rbx1"/>
    <property type="match status" value="1"/>
</dbReference>
<name>A0A382CCU7_9ZZZZ</name>
<organism evidence="8">
    <name type="scientific">marine metagenome</name>
    <dbReference type="NCBI Taxonomy" id="408172"/>
    <lineage>
        <taxon>unclassified sequences</taxon>
        <taxon>metagenomes</taxon>
        <taxon>ecological metagenomes</taxon>
    </lineage>
</organism>
<comment type="pathway">
    <text evidence="1">Protein modification; protein ubiquitination.</text>
</comment>
<feature type="non-terminal residue" evidence="8">
    <location>
        <position position="417"/>
    </location>
</feature>
<keyword evidence="5" id="KW-0862">Zinc</keyword>
<dbReference type="InterPro" id="IPR001841">
    <property type="entry name" value="Znf_RING"/>
</dbReference>
<dbReference type="PROSITE" id="PS50089">
    <property type="entry name" value="ZF_RING_2"/>
    <property type="match status" value="1"/>
</dbReference>
<dbReference type="Gene3D" id="3.30.40.10">
    <property type="entry name" value="Zinc/RING finger domain, C3HC4 (zinc finger)"/>
    <property type="match status" value="1"/>
</dbReference>
<accession>A0A382CCU7</accession>
<reference evidence="8" key="1">
    <citation type="submission" date="2018-05" db="EMBL/GenBank/DDBJ databases">
        <authorList>
            <person name="Lanie J.A."/>
            <person name="Ng W.-L."/>
            <person name="Kazmierczak K.M."/>
            <person name="Andrzejewski T.M."/>
            <person name="Davidsen T.M."/>
            <person name="Wayne K.J."/>
            <person name="Tettelin H."/>
            <person name="Glass J.I."/>
            <person name="Rusch D."/>
            <person name="Podicherti R."/>
            <person name="Tsui H.-C.T."/>
            <person name="Winkler M.E."/>
        </authorList>
    </citation>
    <scope>NUCLEOTIDE SEQUENCE</scope>
</reference>
<feature type="coiled-coil region" evidence="6">
    <location>
        <begin position="187"/>
        <end position="250"/>
    </location>
</feature>
<dbReference type="SMART" id="SM00184">
    <property type="entry name" value="RING"/>
    <property type="match status" value="1"/>
</dbReference>
<evidence type="ECO:0000256" key="1">
    <source>
        <dbReference type="ARBA" id="ARBA00004906"/>
    </source>
</evidence>
<feature type="domain" description="RING-type" evidence="7">
    <location>
        <begin position="6"/>
        <end position="43"/>
    </location>
</feature>
<dbReference type="EMBL" id="UINC01033922">
    <property type="protein sequence ID" value="SVB23958.1"/>
    <property type="molecule type" value="Genomic_DNA"/>
</dbReference>
<dbReference type="InterPro" id="IPR024766">
    <property type="entry name" value="Znf_RING_H2"/>
</dbReference>
<evidence type="ECO:0000256" key="4">
    <source>
        <dbReference type="ARBA" id="ARBA00022786"/>
    </source>
</evidence>
<evidence type="ECO:0000259" key="7">
    <source>
        <dbReference type="PROSITE" id="PS50089"/>
    </source>
</evidence>
<feature type="coiled-coil region" evidence="6">
    <location>
        <begin position="311"/>
        <end position="359"/>
    </location>
</feature>
<protein>
    <recommendedName>
        <fullName evidence="7">RING-type domain-containing protein</fullName>
    </recommendedName>
</protein>
<sequence>MENRQCSICRENNCNIVTRCNHSFHFSCLCQWLQVRETCPMCREHISVNIHGYNNRSYSINNNNLGDSSIIGRGDNSSVHGVDMTLEESIDSIDMTLEESIDTNLRILDNIVRLDISPVLNSDSDELDSTSELVDIDQEILYTPPFGGDISASAELEVNHVVIDVDDESGNMLIEIEEVEEEDDNNYRNLFEEMSRLVEQNRNLQNELYELREERIEVLREENLTLRDNISEIREENIEIREENIDLRNQNEYLRGEKVHLRIQVDDLERYVSENITDIQRVRNILNEVNQVSNLENELGLILRNQVVSSLDQETNIVENLQNRVRDLEEKDENSSNRIDELQNRISSLININQNQDERIEYLDRINNIYTNIIHLQGESRNFYKSRYQSKCIENIELMDENIQMLDTNSRLQRIND</sequence>
<dbReference type="PANTHER" id="PTHR12109">
    <property type="entry name" value="RING FINGER PROTEIN 141-RELATED"/>
    <property type="match status" value="1"/>
</dbReference>
<gene>
    <name evidence="8" type="ORF">METZ01_LOCUS176812</name>
</gene>
<keyword evidence="6" id="KW-0175">Coiled coil</keyword>
<dbReference type="InterPro" id="IPR013083">
    <property type="entry name" value="Znf_RING/FYVE/PHD"/>
</dbReference>
<proteinExistence type="predicted"/>
<keyword evidence="2" id="KW-0479">Metal-binding</keyword>
<evidence type="ECO:0000256" key="3">
    <source>
        <dbReference type="ARBA" id="ARBA00022771"/>
    </source>
</evidence>